<dbReference type="EMBL" id="CAJZBQ010000011">
    <property type="protein sequence ID" value="CAG9313522.1"/>
    <property type="molecule type" value="Genomic_DNA"/>
</dbReference>
<accession>A0AAU9IJU2</accession>
<keyword evidence="1" id="KW-1133">Transmembrane helix</keyword>
<gene>
    <name evidence="2" type="ORF">BSTOLATCC_MIC9338</name>
</gene>
<sequence length="222" mass="25997">MNHDCSVFCYKDEHIFFAILSSLTLLIYLPLSIMWRPIWQSINSNANIYLSPQFLISKSIFQIFSVALNKTLKHYNQSLEGLVYFVVTLVFIAYTIFYKPYNYHRCNLWTRISLLCLAWSLMLSSIYYAVTYHNFSFWISMQFGGWIILIAIAWVIQHKKYPSLLYSPKGVNINTLFKFALTKQVMLEEVIKKHSHAYEVYDESAGSQINSKNILLSHDINS</sequence>
<name>A0AAU9IJU2_9CILI</name>
<keyword evidence="3" id="KW-1185">Reference proteome</keyword>
<organism evidence="2 3">
    <name type="scientific">Blepharisma stoltei</name>
    <dbReference type="NCBI Taxonomy" id="1481888"/>
    <lineage>
        <taxon>Eukaryota</taxon>
        <taxon>Sar</taxon>
        <taxon>Alveolata</taxon>
        <taxon>Ciliophora</taxon>
        <taxon>Postciliodesmatophora</taxon>
        <taxon>Heterotrichea</taxon>
        <taxon>Heterotrichida</taxon>
        <taxon>Blepharismidae</taxon>
        <taxon>Blepharisma</taxon>
    </lineage>
</organism>
<evidence type="ECO:0000313" key="2">
    <source>
        <dbReference type="EMBL" id="CAG9313522.1"/>
    </source>
</evidence>
<keyword evidence="1" id="KW-0472">Membrane</keyword>
<feature type="transmembrane region" description="Helical" evidence="1">
    <location>
        <begin position="81"/>
        <end position="101"/>
    </location>
</feature>
<keyword evidence="1" id="KW-0812">Transmembrane</keyword>
<feature type="transmembrane region" description="Helical" evidence="1">
    <location>
        <begin position="108"/>
        <end position="129"/>
    </location>
</feature>
<evidence type="ECO:0000256" key="1">
    <source>
        <dbReference type="SAM" id="Phobius"/>
    </source>
</evidence>
<dbReference type="Proteomes" id="UP001162131">
    <property type="component" value="Unassembled WGS sequence"/>
</dbReference>
<evidence type="ECO:0000313" key="3">
    <source>
        <dbReference type="Proteomes" id="UP001162131"/>
    </source>
</evidence>
<feature type="transmembrane region" description="Helical" evidence="1">
    <location>
        <begin position="47"/>
        <end position="69"/>
    </location>
</feature>
<proteinExistence type="predicted"/>
<protein>
    <submittedName>
        <fullName evidence="2">Uncharacterized protein</fullName>
    </submittedName>
</protein>
<feature type="transmembrane region" description="Helical" evidence="1">
    <location>
        <begin position="15"/>
        <end position="35"/>
    </location>
</feature>
<feature type="transmembrane region" description="Helical" evidence="1">
    <location>
        <begin position="135"/>
        <end position="156"/>
    </location>
</feature>
<dbReference type="AlphaFoldDB" id="A0AAU9IJU2"/>
<comment type="caution">
    <text evidence="2">The sequence shown here is derived from an EMBL/GenBank/DDBJ whole genome shotgun (WGS) entry which is preliminary data.</text>
</comment>
<reference evidence="2" key="1">
    <citation type="submission" date="2021-09" db="EMBL/GenBank/DDBJ databases">
        <authorList>
            <consortium name="AG Swart"/>
            <person name="Singh M."/>
            <person name="Singh A."/>
            <person name="Seah K."/>
            <person name="Emmerich C."/>
        </authorList>
    </citation>
    <scope>NUCLEOTIDE SEQUENCE</scope>
    <source>
        <strain evidence="2">ATCC30299</strain>
    </source>
</reference>